<dbReference type="AlphaFoldDB" id="A0A512HAV2"/>
<dbReference type="RefSeq" id="WP_147164600.1">
    <property type="nucleotide sequence ID" value="NZ_BJZO01000089.1"/>
</dbReference>
<protein>
    <recommendedName>
        <fullName evidence="1">Segregation and condensation protein A</fullName>
    </recommendedName>
</protein>
<keyword evidence="4" id="KW-1185">Reference proteome</keyword>
<evidence type="ECO:0000313" key="3">
    <source>
        <dbReference type="EMBL" id="GEO82572.1"/>
    </source>
</evidence>
<evidence type="ECO:0000313" key="4">
    <source>
        <dbReference type="Proteomes" id="UP000321567"/>
    </source>
</evidence>
<dbReference type="Pfam" id="PF02616">
    <property type="entry name" value="SMC_ScpA"/>
    <property type="match status" value="1"/>
</dbReference>
<accession>A0A512HAV2</accession>
<dbReference type="OrthoDB" id="9793741at2"/>
<name>A0A512HAV2_9PROT</name>
<gene>
    <name evidence="3" type="ORF">ROR02_27030</name>
</gene>
<feature type="region of interest" description="Disordered" evidence="2">
    <location>
        <begin position="1"/>
        <end position="25"/>
    </location>
</feature>
<dbReference type="InterPro" id="IPR003768">
    <property type="entry name" value="ScpA"/>
</dbReference>
<reference evidence="3 4" key="1">
    <citation type="submission" date="2019-07" db="EMBL/GenBank/DDBJ databases">
        <title>Whole genome shotgun sequence of Rhodospirillum oryzae NBRC 107573.</title>
        <authorList>
            <person name="Hosoyama A."/>
            <person name="Uohara A."/>
            <person name="Ohji S."/>
            <person name="Ichikawa N."/>
        </authorList>
    </citation>
    <scope>NUCLEOTIDE SEQUENCE [LARGE SCALE GENOMIC DNA]</scope>
    <source>
        <strain evidence="3 4">NBRC 107573</strain>
    </source>
</reference>
<proteinExistence type="predicted"/>
<sequence>MTPVSDSSSPSAPAGSSAALPSSEDGPERLVDLVLNLEGFEGPIDVLLTLARDQKVDLARLSILQLAEQYLAFVATARRLRLDLAADYLVMAAWLAYLKSRLLLPVPKETEEEPSGAAMAAALQFQLRRLEAMQKAGQTLMERPRLGVDVFARGRPEGLVVVKKPVFSTTLHELLRAYGSVRRAQARPRVLTVEPFDLYSVDDALRRFESMLGSLGDWTGLAAFLPPPDPSALVRRSAVAATFVAALELTRQGVLDLRQDGGPDAPLLVRRRAVPPTP</sequence>
<evidence type="ECO:0000256" key="1">
    <source>
        <dbReference type="ARBA" id="ARBA00044777"/>
    </source>
</evidence>
<comment type="caution">
    <text evidence="3">The sequence shown here is derived from an EMBL/GenBank/DDBJ whole genome shotgun (WGS) entry which is preliminary data.</text>
</comment>
<dbReference type="PANTHER" id="PTHR33969:SF2">
    <property type="entry name" value="SEGREGATION AND CONDENSATION PROTEIN A"/>
    <property type="match status" value="1"/>
</dbReference>
<feature type="compositionally biased region" description="Low complexity" evidence="2">
    <location>
        <begin position="1"/>
        <end position="23"/>
    </location>
</feature>
<evidence type="ECO:0000256" key="2">
    <source>
        <dbReference type="SAM" id="MobiDB-lite"/>
    </source>
</evidence>
<organism evidence="3 4">
    <name type="scientific">Pararhodospirillum oryzae</name>
    <dbReference type="NCBI Taxonomy" id="478448"/>
    <lineage>
        <taxon>Bacteria</taxon>
        <taxon>Pseudomonadati</taxon>
        <taxon>Pseudomonadota</taxon>
        <taxon>Alphaproteobacteria</taxon>
        <taxon>Rhodospirillales</taxon>
        <taxon>Rhodospirillaceae</taxon>
        <taxon>Pararhodospirillum</taxon>
    </lineage>
</organism>
<dbReference type="Proteomes" id="UP000321567">
    <property type="component" value="Unassembled WGS sequence"/>
</dbReference>
<dbReference type="PANTHER" id="PTHR33969">
    <property type="entry name" value="SEGREGATION AND CONDENSATION PROTEIN A"/>
    <property type="match status" value="1"/>
</dbReference>
<dbReference type="EMBL" id="BJZO01000089">
    <property type="protein sequence ID" value="GEO82572.1"/>
    <property type="molecule type" value="Genomic_DNA"/>
</dbReference>
<dbReference type="Gene3D" id="6.10.250.2410">
    <property type="match status" value="1"/>
</dbReference>